<comment type="caution">
    <text evidence="2">The sequence shown here is derived from an EMBL/GenBank/DDBJ whole genome shotgun (WGS) entry which is preliminary data.</text>
</comment>
<evidence type="ECO:0000313" key="2">
    <source>
        <dbReference type="EMBL" id="HJA84890.1"/>
    </source>
</evidence>
<accession>A0A9D2KVL2</accession>
<sequence>MKKFRSMPVAWIGSVWCGMLAIVACTDVDHPGVNEPAAHPVVRANIAAYEQQGEAMEGENKVNHVQACQFIDGTMAEVYGNLSFDGSSCDVPLTRYEGSLYVLANTEGVIDLKALQEQNMTEEEWKKTVVGLKEGKEVAFFSGSLDLEEQDKAQVVLPLSLKRGVARFDMQMQVAGTIEVKSLTMKNVARETHLFARPDVHSPDGVTRRDTTVTFAQPLTTDTPGVFYAYGQVNDGVEVSVTAVIDGEEKTLTKRLSEPVLRNTVNKIIVRKDYISVSLDVTFDEWEPGHDTELDAQHQTGRL</sequence>
<evidence type="ECO:0000313" key="3">
    <source>
        <dbReference type="Proteomes" id="UP000823862"/>
    </source>
</evidence>
<dbReference type="PROSITE" id="PS51257">
    <property type="entry name" value="PROKAR_LIPOPROTEIN"/>
    <property type="match status" value="1"/>
</dbReference>
<reference evidence="2" key="2">
    <citation type="submission" date="2021-04" db="EMBL/GenBank/DDBJ databases">
        <authorList>
            <person name="Gilroy R."/>
        </authorList>
    </citation>
    <scope>NUCLEOTIDE SEQUENCE</scope>
    <source>
        <strain evidence="2">ChiHjej12B11-9795</strain>
    </source>
</reference>
<proteinExistence type="predicted"/>
<feature type="signal peptide" evidence="1">
    <location>
        <begin position="1"/>
        <end position="21"/>
    </location>
</feature>
<evidence type="ECO:0008006" key="4">
    <source>
        <dbReference type="Google" id="ProtNLM"/>
    </source>
</evidence>
<dbReference type="Proteomes" id="UP000823862">
    <property type="component" value="Unassembled WGS sequence"/>
</dbReference>
<reference evidence="2" key="1">
    <citation type="journal article" date="2021" name="PeerJ">
        <title>Extensive microbial diversity within the chicken gut microbiome revealed by metagenomics and culture.</title>
        <authorList>
            <person name="Gilroy R."/>
            <person name="Ravi A."/>
            <person name="Getino M."/>
            <person name="Pursley I."/>
            <person name="Horton D.L."/>
            <person name="Alikhan N.F."/>
            <person name="Baker D."/>
            <person name="Gharbi K."/>
            <person name="Hall N."/>
            <person name="Watson M."/>
            <person name="Adriaenssens E.M."/>
            <person name="Foster-Nyarko E."/>
            <person name="Jarju S."/>
            <person name="Secka A."/>
            <person name="Antonio M."/>
            <person name="Oren A."/>
            <person name="Chaudhuri R.R."/>
            <person name="La Ragione R."/>
            <person name="Hildebrand F."/>
            <person name="Pallen M.J."/>
        </authorList>
    </citation>
    <scope>NUCLEOTIDE SEQUENCE</scope>
    <source>
        <strain evidence="2">ChiHjej12B11-9795</strain>
    </source>
</reference>
<evidence type="ECO:0000256" key="1">
    <source>
        <dbReference type="SAM" id="SignalP"/>
    </source>
</evidence>
<protein>
    <recommendedName>
        <fullName evidence="4">Lipoprotein</fullName>
    </recommendedName>
</protein>
<dbReference type="EMBL" id="DWZI01000006">
    <property type="protein sequence ID" value="HJA84890.1"/>
    <property type="molecule type" value="Genomic_DNA"/>
</dbReference>
<dbReference type="AlphaFoldDB" id="A0A9D2KVL2"/>
<name>A0A9D2KVL2_9BACE</name>
<feature type="chain" id="PRO_5039027661" description="Lipoprotein" evidence="1">
    <location>
        <begin position="22"/>
        <end position="303"/>
    </location>
</feature>
<gene>
    <name evidence="2" type="ORF">H9950_01585</name>
</gene>
<organism evidence="2 3">
    <name type="scientific">Candidatus Bacteroides avicola</name>
    <dbReference type="NCBI Taxonomy" id="2838468"/>
    <lineage>
        <taxon>Bacteria</taxon>
        <taxon>Pseudomonadati</taxon>
        <taxon>Bacteroidota</taxon>
        <taxon>Bacteroidia</taxon>
        <taxon>Bacteroidales</taxon>
        <taxon>Bacteroidaceae</taxon>
        <taxon>Bacteroides</taxon>
    </lineage>
</organism>
<keyword evidence="1" id="KW-0732">Signal</keyword>